<sequence length="1269" mass="149873">MKIILNINELKKIIFRNEVDLRVMENEEKNYRFQKLTPVNDGDINIYSEALNFVFNENDLRNIAITGPYSAGKSSVLETYKSLNEKKKFIHISLAHFEMVDKNEENEDYDESVLEGKILNQLIHQIDSKNIPQTHFKIKRKPSKASMIINTALIMLFLTIIFYLLGHDEWNLYVNALPKSGFQSLLNITLKEELMSIAGFSGFMILMYWIFTFVKMQKERNLLRKVSFHGNEIEIFEKTDESYFDKYLNEVLYVFQNAKVDAIVFEDVDRFNSNKIFEKLREINYLLNKKSENCIRFFYLLRDDIFTTKDRTKFFDFILPIVPVIDGSNSYDQFIEHFKNGRILEKFDESFLQGLSLYIDDMRILKNIYNEFVIYHERIQSTELNANKLLALITLKNLFPRDFSELQLSRGFVYSLFSDKDEFIKKEISKIDSQIQHITSRINDIDNEFLEDVDELDAIFLLIGNGTFNVNGKNERQFSSRTDFVKAMKATPNSVTCYNGRSSVPVNINHEIGLLSNKPDYVSRKEVIEDRAENRRKTFQAQITALENDKHELKNKKLHEVITRENIKDIFSNVVTDEVGRKHQFIEVKSNPYFSLIKYLIRNGYIDETYPDYLTYFYENSLSRIDKIFLRSVSDQEAKDFGYELKDRSLVVSRLRDIDFSCEETLNFNLLEYLLSTEHEFLGILLKQLKNNKRFDFIWQFTERSEMAPKFIKELHHQWSAVWSTIENEEVFNVEQKKQYMIYTIYYTENEDIVAMNEDQVITHYLSENPEFLDISEPDVDRIVTVLSLVGTKFRKISFESSNINLFKGVYESHLYELNFDMLSLIIKEIYNEKSETALKHSNFSILDAKPQEPLLTYVNEKINQYMEIILEHCDGTISDVETSALKLINNPDIDFEKRVAYIKCLETNLTKISDVTEDSLWEELMKEGRMEYSTENILDYYFSYSGQFDTTLVDFVNGGTGELDFDYNEILVNHDYMKVEDFIAKIVQCNELKNEKYRMLLRNCNTKYNSFEFPDVQNNKIQYLIDSGIISFTQENTLFIREHYSDQMLSFAVKNIKEYVDMIDGELFVFDELIHLLRSTSISDKYKVDLLEKTTDVISIRNEKFSDTVLLHILQRNFDTDDLTYIVEEYSEYSEEIKNSVDKLTIENVDRLIDNQVKMLYEQLIKVLSTSSMMVTDKWSLYANQLPYLNKEEAMELLNIIEAEDFLSLFTGKRPKIEISPVNEAILDLFVKRRWITKYKVDENEPEYYRAYGRKNQVDEERLSVELL</sequence>
<reference evidence="4 5" key="1">
    <citation type="submission" date="2020-11" db="EMBL/GenBank/DDBJ databases">
        <title>Fusibacter basophilias sp. nov.</title>
        <authorList>
            <person name="Qiu D."/>
        </authorList>
    </citation>
    <scope>NUCLEOTIDE SEQUENCE [LARGE SCALE GENOMIC DNA]</scope>
    <source>
        <strain evidence="4 5">Q10-2</strain>
    </source>
</reference>
<proteinExistence type="predicted"/>
<keyword evidence="2" id="KW-0472">Membrane</keyword>
<keyword evidence="5" id="KW-1185">Reference proteome</keyword>
<organism evidence="4 5">
    <name type="scientific">Fusibacter ferrireducens</name>
    <dbReference type="NCBI Taxonomy" id="2785058"/>
    <lineage>
        <taxon>Bacteria</taxon>
        <taxon>Bacillati</taxon>
        <taxon>Bacillota</taxon>
        <taxon>Clostridia</taxon>
        <taxon>Eubacteriales</taxon>
        <taxon>Eubacteriales Family XII. Incertae Sedis</taxon>
        <taxon>Fusibacter</taxon>
    </lineage>
</organism>
<feature type="domain" description="YobI-like P-loop NTPase" evidence="3">
    <location>
        <begin position="47"/>
        <end position="414"/>
    </location>
</feature>
<dbReference type="Pfam" id="PF20693">
    <property type="entry name" value="YobI-ATPase"/>
    <property type="match status" value="1"/>
</dbReference>
<evidence type="ECO:0000259" key="3">
    <source>
        <dbReference type="Pfam" id="PF20693"/>
    </source>
</evidence>
<comment type="caution">
    <text evidence="4">The sequence shown here is derived from an EMBL/GenBank/DDBJ whole genome shotgun (WGS) entry which is preliminary data.</text>
</comment>
<evidence type="ECO:0000256" key="2">
    <source>
        <dbReference type="SAM" id="Phobius"/>
    </source>
</evidence>
<protein>
    <recommendedName>
        <fullName evidence="3">YobI-like P-loop NTPase domain-containing protein</fullName>
    </recommendedName>
</protein>
<evidence type="ECO:0000313" key="5">
    <source>
        <dbReference type="Proteomes" id="UP000614200"/>
    </source>
</evidence>
<gene>
    <name evidence="4" type="ORF">ISU02_04060</name>
</gene>
<dbReference type="EMBL" id="JADKNH010000002">
    <property type="protein sequence ID" value="MBF4692273.1"/>
    <property type="molecule type" value="Genomic_DNA"/>
</dbReference>
<keyword evidence="1" id="KW-0175">Coiled coil</keyword>
<feature type="coiled-coil region" evidence="1">
    <location>
        <begin position="529"/>
        <end position="556"/>
    </location>
</feature>
<keyword evidence="2" id="KW-1133">Transmembrane helix</keyword>
<dbReference type="InterPro" id="IPR048428">
    <property type="entry name" value="YobI-NTPase"/>
</dbReference>
<dbReference type="Proteomes" id="UP000614200">
    <property type="component" value="Unassembled WGS sequence"/>
</dbReference>
<evidence type="ECO:0000256" key="1">
    <source>
        <dbReference type="SAM" id="Coils"/>
    </source>
</evidence>
<feature type="transmembrane region" description="Helical" evidence="2">
    <location>
        <begin position="147"/>
        <end position="165"/>
    </location>
</feature>
<feature type="transmembrane region" description="Helical" evidence="2">
    <location>
        <begin position="194"/>
        <end position="214"/>
    </location>
</feature>
<evidence type="ECO:0000313" key="4">
    <source>
        <dbReference type="EMBL" id="MBF4692273.1"/>
    </source>
</evidence>
<keyword evidence="2" id="KW-0812">Transmembrane</keyword>
<accession>A0ABR9ZP76</accession>
<name>A0ABR9ZP76_9FIRM</name>